<dbReference type="OrthoDB" id="6495301at2759"/>
<dbReference type="EnsemblPlants" id="AUR62035552-RA">
    <property type="protein sequence ID" value="AUR62035552-RA:cds"/>
    <property type="gene ID" value="AUR62035552"/>
</dbReference>
<dbReference type="InterPro" id="IPR013219">
    <property type="entry name" value="Ribosomal_mS33"/>
</dbReference>
<dbReference type="Pfam" id="PF08293">
    <property type="entry name" value="MRP-S33"/>
    <property type="match status" value="1"/>
</dbReference>
<reference evidence="8" key="2">
    <citation type="submission" date="2021-03" db="UniProtKB">
        <authorList>
            <consortium name="EnsemblPlants"/>
        </authorList>
    </citation>
    <scope>IDENTIFICATION</scope>
</reference>
<keyword evidence="3" id="KW-0689">Ribosomal protein</keyword>
<reference evidence="8" key="1">
    <citation type="journal article" date="2017" name="Nature">
        <title>The genome of Chenopodium quinoa.</title>
        <authorList>
            <person name="Jarvis D.E."/>
            <person name="Ho Y.S."/>
            <person name="Lightfoot D.J."/>
            <person name="Schmoeckel S.M."/>
            <person name="Li B."/>
            <person name="Borm T.J.A."/>
            <person name="Ohyanagi H."/>
            <person name="Mineta K."/>
            <person name="Michell C.T."/>
            <person name="Saber N."/>
            <person name="Kharbatia N.M."/>
            <person name="Rupper R.R."/>
            <person name="Sharp A.R."/>
            <person name="Dally N."/>
            <person name="Boughton B.A."/>
            <person name="Woo Y.H."/>
            <person name="Gao G."/>
            <person name="Schijlen E.G.W.M."/>
            <person name="Guo X."/>
            <person name="Momin A.A."/>
            <person name="Negrao S."/>
            <person name="Al-Babili S."/>
            <person name="Gehring C."/>
            <person name="Roessner U."/>
            <person name="Jung C."/>
            <person name="Murphy K."/>
            <person name="Arold S.T."/>
            <person name="Gojobori T."/>
            <person name="van der Linden C.G."/>
            <person name="van Loo E.N."/>
            <person name="Jellen E.N."/>
            <person name="Maughan P.J."/>
            <person name="Tester M."/>
        </authorList>
    </citation>
    <scope>NUCLEOTIDE SEQUENCE [LARGE SCALE GENOMIC DNA]</scope>
    <source>
        <strain evidence="8">cv. PI 614886</strain>
    </source>
</reference>
<dbReference type="Gramene" id="AUR62035552-RA">
    <property type="protein sequence ID" value="AUR62035552-RA:cds"/>
    <property type="gene ID" value="AUR62035552"/>
</dbReference>
<dbReference type="GO" id="GO:1990904">
    <property type="term" value="C:ribonucleoprotein complex"/>
    <property type="evidence" value="ECO:0007669"/>
    <property type="project" value="UniProtKB-KW"/>
</dbReference>
<accession>A0A803MUP0</accession>
<evidence type="ECO:0000313" key="8">
    <source>
        <dbReference type="EnsemblPlants" id="AUR62035552-RA:cds"/>
    </source>
</evidence>
<comment type="similarity">
    <text evidence="2">Belongs to the mitochondrion-specific ribosomal protein mS33 family.</text>
</comment>
<dbReference type="PANTHER" id="PTHR13362">
    <property type="entry name" value="MITOCHONDRIAL RIBOSOMAL PROTEIN S33"/>
    <property type="match status" value="1"/>
</dbReference>
<evidence type="ECO:0000313" key="9">
    <source>
        <dbReference type="Proteomes" id="UP000596660"/>
    </source>
</evidence>
<feature type="compositionally biased region" description="Basic and acidic residues" evidence="7">
    <location>
        <begin position="112"/>
        <end position="124"/>
    </location>
</feature>
<dbReference type="GO" id="GO:0005840">
    <property type="term" value="C:ribosome"/>
    <property type="evidence" value="ECO:0007669"/>
    <property type="project" value="UniProtKB-KW"/>
</dbReference>
<sequence>MSATGKLKNVVAAAVVRGVTEARAQIFGHVLNPTSKRSAHKVLRKKLIGDKVAEWYPYDLKHTIPKQLVEVEEKENQDNQKKKFRVKKAECWSAPKYFSQTTGFWSATSYNDNKKKQQAMEKKKELRIKRKNK</sequence>
<proteinExistence type="inferred from homology"/>
<evidence type="ECO:0000256" key="1">
    <source>
        <dbReference type="ARBA" id="ARBA00004173"/>
    </source>
</evidence>
<dbReference type="KEGG" id="cqi:110738823"/>
<dbReference type="Proteomes" id="UP000596660">
    <property type="component" value="Unplaced"/>
</dbReference>
<dbReference type="SMR" id="A0A803MUP0"/>
<feature type="region of interest" description="Disordered" evidence="7">
    <location>
        <begin position="111"/>
        <end position="133"/>
    </location>
</feature>
<protein>
    <recommendedName>
        <fullName evidence="6">Small ribosomal subunit protein mS33</fullName>
    </recommendedName>
</protein>
<evidence type="ECO:0000256" key="5">
    <source>
        <dbReference type="ARBA" id="ARBA00023274"/>
    </source>
</evidence>
<organism evidence="8 9">
    <name type="scientific">Chenopodium quinoa</name>
    <name type="common">Quinoa</name>
    <dbReference type="NCBI Taxonomy" id="63459"/>
    <lineage>
        <taxon>Eukaryota</taxon>
        <taxon>Viridiplantae</taxon>
        <taxon>Streptophyta</taxon>
        <taxon>Embryophyta</taxon>
        <taxon>Tracheophyta</taxon>
        <taxon>Spermatophyta</taxon>
        <taxon>Magnoliopsida</taxon>
        <taxon>eudicotyledons</taxon>
        <taxon>Gunneridae</taxon>
        <taxon>Pentapetalae</taxon>
        <taxon>Caryophyllales</taxon>
        <taxon>Chenopodiaceae</taxon>
        <taxon>Chenopodioideae</taxon>
        <taxon>Atripliceae</taxon>
        <taxon>Chenopodium</taxon>
    </lineage>
</organism>
<evidence type="ECO:0000256" key="6">
    <source>
        <dbReference type="ARBA" id="ARBA00035132"/>
    </source>
</evidence>
<dbReference type="RefSeq" id="XP_021774949.1">
    <property type="nucleotide sequence ID" value="XM_021919257.1"/>
</dbReference>
<evidence type="ECO:0000256" key="3">
    <source>
        <dbReference type="ARBA" id="ARBA00022980"/>
    </source>
</evidence>
<name>A0A803MUP0_CHEQI</name>
<gene>
    <name evidence="8" type="primary">LOC110738823</name>
</gene>
<evidence type="ECO:0000256" key="2">
    <source>
        <dbReference type="ARBA" id="ARBA00008970"/>
    </source>
</evidence>
<keyword evidence="4" id="KW-0496">Mitochondrion</keyword>
<keyword evidence="9" id="KW-1185">Reference proteome</keyword>
<evidence type="ECO:0000256" key="7">
    <source>
        <dbReference type="SAM" id="MobiDB-lite"/>
    </source>
</evidence>
<dbReference type="PANTHER" id="PTHR13362:SF2">
    <property type="entry name" value="SMALL RIBOSOMAL SUBUNIT PROTEIN MS33"/>
    <property type="match status" value="1"/>
</dbReference>
<dbReference type="GeneID" id="110738823"/>
<dbReference type="AlphaFoldDB" id="A0A803MUP0"/>
<keyword evidence="5" id="KW-0687">Ribonucleoprotein</keyword>
<dbReference type="GO" id="GO:0005739">
    <property type="term" value="C:mitochondrion"/>
    <property type="evidence" value="ECO:0007669"/>
    <property type="project" value="UniProtKB-SubCell"/>
</dbReference>
<evidence type="ECO:0000256" key="4">
    <source>
        <dbReference type="ARBA" id="ARBA00023128"/>
    </source>
</evidence>
<comment type="subcellular location">
    <subcellularLocation>
        <location evidence="1">Mitochondrion</location>
    </subcellularLocation>
</comment>